<feature type="transmembrane region" description="Helical" evidence="1">
    <location>
        <begin position="32"/>
        <end position="54"/>
    </location>
</feature>
<keyword evidence="1" id="KW-1133">Transmembrane helix</keyword>
<reference evidence="2" key="1">
    <citation type="submission" date="2022-05" db="EMBL/GenBank/DDBJ databases">
        <title>The Musa troglodytarum L. genome provides insights into the mechanism of non-climacteric behaviour and enrichment of carotenoids.</title>
        <authorList>
            <person name="Wang J."/>
        </authorList>
    </citation>
    <scope>NUCLEOTIDE SEQUENCE</scope>
    <source>
        <tissue evidence="2">Leaf</tissue>
    </source>
</reference>
<evidence type="ECO:0000313" key="2">
    <source>
        <dbReference type="EMBL" id="URE21147.1"/>
    </source>
</evidence>
<dbReference type="Proteomes" id="UP001055439">
    <property type="component" value="Chromosome 7"/>
</dbReference>
<accession>A0A9E7H011</accession>
<evidence type="ECO:0000256" key="1">
    <source>
        <dbReference type="SAM" id="Phobius"/>
    </source>
</evidence>
<keyword evidence="1" id="KW-0812">Transmembrane</keyword>
<name>A0A9E7H011_9LILI</name>
<evidence type="ECO:0000313" key="3">
    <source>
        <dbReference type="Proteomes" id="UP001055439"/>
    </source>
</evidence>
<keyword evidence="3" id="KW-1185">Reference proteome</keyword>
<protein>
    <recommendedName>
        <fullName evidence="4">Transmembrane protein</fullName>
    </recommendedName>
</protein>
<gene>
    <name evidence="2" type="ORF">MUK42_12077</name>
</gene>
<dbReference type="EMBL" id="CP097509">
    <property type="protein sequence ID" value="URE21147.1"/>
    <property type="molecule type" value="Genomic_DNA"/>
</dbReference>
<proteinExistence type="predicted"/>
<dbReference type="AlphaFoldDB" id="A0A9E7H011"/>
<keyword evidence="1" id="KW-0472">Membrane</keyword>
<sequence length="93" mass="9717">MDDKSMKEGGSSSSSSTEAMAMVFELHNGEADLVFCAVIMWLSVISIVIFSSVGGPSQPRQRSRDSRLVFPGEAGCRCGCCIGGAGVCGTYLS</sequence>
<evidence type="ECO:0008006" key="4">
    <source>
        <dbReference type="Google" id="ProtNLM"/>
    </source>
</evidence>
<organism evidence="2 3">
    <name type="scientific">Musa troglodytarum</name>
    <name type="common">fe'i banana</name>
    <dbReference type="NCBI Taxonomy" id="320322"/>
    <lineage>
        <taxon>Eukaryota</taxon>
        <taxon>Viridiplantae</taxon>
        <taxon>Streptophyta</taxon>
        <taxon>Embryophyta</taxon>
        <taxon>Tracheophyta</taxon>
        <taxon>Spermatophyta</taxon>
        <taxon>Magnoliopsida</taxon>
        <taxon>Liliopsida</taxon>
        <taxon>Zingiberales</taxon>
        <taxon>Musaceae</taxon>
        <taxon>Musa</taxon>
    </lineage>
</organism>